<name>A0ABU8H446_9SPHN</name>
<proteinExistence type="predicted"/>
<feature type="transmembrane region" description="Helical" evidence="1">
    <location>
        <begin position="16"/>
        <end position="39"/>
    </location>
</feature>
<comment type="caution">
    <text evidence="2">The sequence shown here is derived from an EMBL/GenBank/DDBJ whole genome shotgun (WGS) entry which is preliminary data.</text>
</comment>
<evidence type="ECO:0000313" key="2">
    <source>
        <dbReference type="EMBL" id="MEI5687779.1"/>
    </source>
</evidence>
<dbReference type="Proteomes" id="UP001367771">
    <property type="component" value="Unassembled WGS sequence"/>
</dbReference>
<keyword evidence="1" id="KW-1133">Transmembrane helix</keyword>
<feature type="transmembrane region" description="Helical" evidence="1">
    <location>
        <begin position="51"/>
        <end position="74"/>
    </location>
</feature>
<reference evidence="2 3" key="1">
    <citation type="journal article" date="2013" name="Int. J. Syst. Evol. Microbiol.">
        <title>Sphingomonas kyungheensis sp. nov., a bacterium with ginsenoside-converting activity isolated from soil of a ginseng field.</title>
        <authorList>
            <person name="Son H.M."/>
            <person name="Yang J.E."/>
            <person name="Park Y."/>
            <person name="Han C.K."/>
            <person name="Kim S.G."/>
            <person name="Kook M."/>
            <person name="Yi T.H."/>
        </authorList>
    </citation>
    <scope>NUCLEOTIDE SEQUENCE [LARGE SCALE GENOMIC DNA]</scope>
    <source>
        <strain evidence="2 3">LMG 26582</strain>
    </source>
</reference>
<evidence type="ECO:0000313" key="3">
    <source>
        <dbReference type="Proteomes" id="UP001367771"/>
    </source>
</evidence>
<keyword evidence="3" id="KW-1185">Reference proteome</keyword>
<dbReference type="EMBL" id="JBBBDM010000005">
    <property type="protein sequence ID" value="MEI5687779.1"/>
    <property type="molecule type" value="Genomic_DNA"/>
</dbReference>
<accession>A0ABU8H446</accession>
<sequence length="82" mass="8882">MSDSHYKGESTRGGKWGCAVASLFGIPVFMLATLVASLGDCMPDIKCHPGFWLEVILPTAFVATPIGLGVRWLLNRRSNDDS</sequence>
<organism evidence="2 3">
    <name type="scientific">Sphingomonas kyungheensis</name>
    <dbReference type="NCBI Taxonomy" id="1069987"/>
    <lineage>
        <taxon>Bacteria</taxon>
        <taxon>Pseudomonadati</taxon>
        <taxon>Pseudomonadota</taxon>
        <taxon>Alphaproteobacteria</taxon>
        <taxon>Sphingomonadales</taxon>
        <taxon>Sphingomonadaceae</taxon>
        <taxon>Sphingomonas</taxon>
    </lineage>
</organism>
<keyword evidence="1" id="KW-0812">Transmembrane</keyword>
<evidence type="ECO:0000256" key="1">
    <source>
        <dbReference type="SAM" id="Phobius"/>
    </source>
</evidence>
<keyword evidence="1" id="KW-0472">Membrane</keyword>
<protein>
    <recommendedName>
        <fullName evidence="4">DUF2798 domain-containing protein</fullName>
    </recommendedName>
</protein>
<gene>
    <name evidence="2" type="ORF">V8201_11880</name>
</gene>
<dbReference type="RefSeq" id="WP_336545418.1">
    <property type="nucleotide sequence ID" value="NZ_JBBBDM010000005.1"/>
</dbReference>
<evidence type="ECO:0008006" key="4">
    <source>
        <dbReference type="Google" id="ProtNLM"/>
    </source>
</evidence>